<name>A0A0S4KLZ3_9BACT</name>
<dbReference type="STRING" id="1715989.NITINOP_0407"/>
<dbReference type="GO" id="GO:0004713">
    <property type="term" value="F:protein tyrosine kinase activity"/>
    <property type="evidence" value="ECO:0007669"/>
    <property type="project" value="TreeGrafter"/>
</dbReference>
<comment type="subcellular location">
    <subcellularLocation>
        <location evidence="1">Cell membrane</location>
        <topology evidence="1">Multi-pass membrane protein</topology>
    </subcellularLocation>
</comment>
<evidence type="ECO:0000256" key="3">
    <source>
        <dbReference type="ARBA" id="ARBA00022692"/>
    </source>
</evidence>
<evidence type="ECO:0000256" key="6">
    <source>
        <dbReference type="SAM" id="Phobius"/>
    </source>
</evidence>
<accession>A0A0S4KLZ3</accession>
<dbReference type="Proteomes" id="UP000066284">
    <property type="component" value="Chromosome 1"/>
</dbReference>
<evidence type="ECO:0000256" key="2">
    <source>
        <dbReference type="ARBA" id="ARBA00022475"/>
    </source>
</evidence>
<keyword evidence="9" id="KW-1185">Reference proteome</keyword>
<protein>
    <submittedName>
        <fullName evidence="8">Putative Lipopolysaccharide biosynthesis protein</fullName>
    </submittedName>
</protein>
<dbReference type="PANTHER" id="PTHR32309:SF13">
    <property type="entry name" value="FERRIC ENTEROBACTIN TRANSPORT PROTEIN FEPE"/>
    <property type="match status" value="1"/>
</dbReference>
<dbReference type="Pfam" id="PF02706">
    <property type="entry name" value="Wzz"/>
    <property type="match status" value="1"/>
</dbReference>
<dbReference type="OrthoDB" id="9795292at2"/>
<dbReference type="RefSeq" id="WP_158023135.1">
    <property type="nucleotide sequence ID" value="NZ_LN885086.1"/>
</dbReference>
<dbReference type="GO" id="GO:0005886">
    <property type="term" value="C:plasma membrane"/>
    <property type="evidence" value="ECO:0007669"/>
    <property type="project" value="UniProtKB-SubCell"/>
</dbReference>
<proteinExistence type="predicted"/>
<keyword evidence="3 6" id="KW-0812">Transmembrane</keyword>
<dbReference type="InterPro" id="IPR011990">
    <property type="entry name" value="TPR-like_helical_dom_sf"/>
</dbReference>
<feature type="transmembrane region" description="Helical" evidence="6">
    <location>
        <begin position="547"/>
        <end position="571"/>
    </location>
</feature>
<feature type="domain" description="Polysaccharide chain length determinant N-terminal" evidence="7">
    <location>
        <begin position="10"/>
        <end position="96"/>
    </location>
</feature>
<evidence type="ECO:0000313" key="8">
    <source>
        <dbReference type="EMBL" id="CUQ65383.1"/>
    </source>
</evidence>
<feature type="transmembrane region" description="Helical" evidence="6">
    <location>
        <begin position="485"/>
        <end position="505"/>
    </location>
</feature>
<dbReference type="EMBL" id="LN885086">
    <property type="protein sequence ID" value="CUQ65383.1"/>
    <property type="molecule type" value="Genomic_DNA"/>
</dbReference>
<evidence type="ECO:0000313" key="9">
    <source>
        <dbReference type="Proteomes" id="UP000066284"/>
    </source>
</evidence>
<gene>
    <name evidence="8" type="ORF">NITINOP_0407</name>
</gene>
<dbReference type="InterPro" id="IPR050445">
    <property type="entry name" value="Bact_polysacc_biosynth/exp"/>
</dbReference>
<evidence type="ECO:0000256" key="5">
    <source>
        <dbReference type="ARBA" id="ARBA00023136"/>
    </source>
</evidence>
<keyword evidence="5 6" id="KW-0472">Membrane</keyword>
<evidence type="ECO:0000256" key="4">
    <source>
        <dbReference type="ARBA" id="ARBA00022989"/>
    </source>
</evidence>
<dbReference type="PANTHER" id="PTHR32309">
    <property type="entry name" value="TYROSINE-PROTEIN KINASE"/>
    <property type="match status" value="1"/>
</dbReference>
<keyword evidence="2" id="KW-1003">Cell membrane</keyword>
<sequence>MNQMTSQTSLTLQQIGQIARRRRVPIILTTAALFLASVAVAYLWPPVYKSTATILIEEQEIPADIVRSAITSYADQRIETIKQQVMTRSTLTKFVDEFGLYKKLRQTGSTEEVLERFTDDIRVEVMNVKIIDKRTQTPTQATIAFTLSYEGESPQIAQKVANELTSLFLGENLKTRERHAQETTEFLKKEEGRLAQRIREIQEQLSAVKQRAEGALPELTSLNMTMLNQAERELLDIDREIRSWEERKTYLEGELATLKPNTPIIAASGERILDSSERLRALRAQYASMTGYLSPEHPDVIQIQQQIAALERDISEQETPEELQKKLTGERARLATLLDTYGDEHPDVILARRSIASLEQELDRVVKAGRRKAEVKPENPAYINIQAQLATANSSLQALKKSREGIKKRVSEYAKRIEQTVHVEPTYLDLVRNREEAIRKHEEITSRLLEAEVSKELEIQRKGERFSLIDPPDLPEKPEKPNRPVIMILGLILALGGGAGSGVLFEQLDRSIRGEQHLGAVAGLPPLAVIPYLANEDDLRRFARRRYGVAVAGIGVVVLLAASVHVLFYPLDVIWYAAMRKLGLT</sequence>
<keyword evidence="4 6" id="KW-1133">Transmembrane helix</keyword>
<dbReference type="KEGG" id="nio:NITINOP_0407"/>
<dbReference type="AlphaFoldDB" id="A0A0S4KLZ3"/>
<organism evidence="8 9">
    <name type="scientific">Candidatus Nitrospira inopinata</name>
    <dbReference type="NCBI Taxonomy" id="1715989"/>
    <lineage>
        <taxon>Bacteria</taxon>
        <taxon>Pseudomonadati</taxon>
        <taxon>Nitrospirota</taxon>
        <taxon>Nitrospiria</taxon>
        <taxon>Nitrospirales</taxon>
        <taxon>Nitrospiraceae</taxon>
        <taxon>Nitrospira</taxon>
    </lineage>
</organism>
<evidence type="ECO:0000259" key="7">
    <source>
        <dbReference type="Pfam" id="PF02706"/>
    </source>
</evidence>
<reference evidence="9" key="1">
    <citation type="submission" date="2015-09" db="EMBL/GenBank/DDBJ databases">
        <authorList>
            <person name="Daims H."/>
        </authorList>
    </citation>
    <scope>NUCLEOTIDE SEQUENCE [LARGE SCALE GENOMIC DNA]</scope>
</reference>
<evidence type="ECO:0000256" key="1">
    <source>
        <dbReference type="ARBA" id="ARBA00004651"/>
    </source>
</evidence>
<dbReference type="Gene3D" id="1.25.40.10">
    <property type="entry name" value="Tetratricopeptide repeat domain"/>
    <property type="match status" value="1"/>
</dbReference>
<feature type="transmembrane region" description="Helical" evidence="6">
    <location>
        <begin position="24"/>
        <end position="44"/>
    </location>
</feature>
<dbReference type="InterPro" id="IPR003856">
    <property type="entry name" value="LPS_length_determ_N"/>
</dbReference>